<keyword evidence="11 14" id="KW-1133">Transmembrane helix</keyword>
<evidence type="ECO:0000256" key="14">
    <source>
        <dbReference type="SAM" id="Phobius"/>
    </source>
</evidence>
<evidence type="ECO:0000256" key="7">
    <source>
        <dbReference type="ARBA" id="ARBA00022475"/>
    </source>
</evidence>
<feature type="transmembrane region" description="Helical" evidence="14">
    <location>
        <begin position="18"/>
        <end position="37"/>
    </location>
</feature>
<evidence type="ECO:0000256" key="13">
    <source>
        <dbReference type="ARBA" id="ARBA00023180"/>
    </source>
</evidence>
<dbReference type="SUPFAM" id="SSF51206">
    <property type="entry name" value="cAMP-binding domain-like"/>
    <property type="match status" value="1"/>
</dbReference>
<feature type="domain" description="POPDC1-3" evidence="15">
    <location>
        <begin position="2"/>
        <end position="216"/>
    </location>
</feature>
<dbReference type="GO" id="GO:0016328">
    <property type="term" value="C:lateral plasma membrane"/>
    <property type="evidence" value="ECO:0007669"/>
    <property type="project" value="UniProtKB-SubCell"/>
</dbReference>
<comment type="subcellular location">
    <subcellularLocation>
        <location evidence="3">Cell junction</location>
        <location evidence="3">Tight junction</location>
    </subcellularLocation>
    <subcellularLocation>
        <location evidence="1">Lateral cell membrane</location>
    </subcellularLocation>
    <subcellularLocation>
        <location evidence="2">Membrane</location>
        <topology evidence="2">Multi-pass membrane protein</topology>
    </subcellularLocation>
</comment>
<dbReference type="InterPro" id="IPR006916">
    <property type="entry name" value="POPDC1-3"/>
</dbReference>
<evidence type="ECO:0000256" key="1">
    <source>
        <dbReference type="ARBA" id="ARBA00004124"/>
    </source>
</evidence>
<dbReference type="AlphaFoldDB" id="A0AAW2H9M3"/>
<evidence type="ECO:0000256" key="5">
    <source>
        <dbReference type="ARBA" id="ARBA00022427"/>
    </source>
</evidence>
<keyword evidence="13" id="KW-0325">Glycoprotein</keyword>
<dbReference type="GO" id="GO:0007507">
    <property type="term" value="P:heart development"/>
    <property type="evidence" value="ECO:0007669"/>
    <property type="project" value="TreeGrafter"/>
</dbReference>
<dbReference type="InterPro" id="IPR014710">
    <property type="entry name" value="RmlC-like_jellyroll"/>
</dbReference>
<dbReference type="InterPro" id="IPR018490">
    <property type="entry name" value="cNMP-bd_dom_sf"/>
</dbReference>
<dbReference type="GO" id="GO:0042391">
    <property type="term" value="P:regulation of membrane potential"/>
    <property type="evidence" value="ECO:0007669"/>
    <property type="project" value="TreeGrafter"/>
</dbReference>
<accession>A0AAW2H9M3</accession>
<evidence type="ECO:0000256" key="4">
    <source>
        <dbReference type="ARBA" id="ARBA00007146"/>
    </source>
</evidence>
<dbReference type="GO" id="GO:0042383">
    <property type="term" value="C:sarcolemma"/>
    <property type="evidence" value="ECO:0007669"/>
    <property type="project" value="TreeGrafter"/>
</dbReference>
<sequence>MFLAAAFIVPKNFKQNILLVRFLLSIGFLLTAIWGGFSVCGPDILSWNIILSIVNLGHTISLTMRFLPPRLNAELTDLYLKQFKPLKVGKKHFKELTKEAQIHKLESGDTYAIEDVTPADEKLSILLRGKLKVSVDEIHLHYIHPHQFIDSPEWEAFRESNADIFQVTIEAEEDSLYLSWPRLRLERILRHRIMLRQVFESMIGKDITHKLYSLNEHLGGLKHTEDERFKEVCRKNLNRSLSLDAVHVGRNGKVRSQAWRKSEELNERYIIADLSPVKSRQAHMFLPIVASHFPKEYPFIQVKQAPHIEPYMPLSATAKTHHVPIVTEEGRLNIPPAPAAPVALVPVIVPVLGGSLQTASPSASPLKRQKSKAIKKIFSRDKEVKFETPV</sequence>
<dbReference type="Gene3D" id="2.60.120.10">
    <property type="entry name" value="Jelly Rolls"/>
    <property type="match status" value="1"/>
</dbReference>
<evidence type="ECO:0000256" key="3">
    <source>
        <dbReference type="ARBA" id="ARBA00004435"/>
    </source>
</evidence>
<dbReference type="Pfam" id="PF04831">
    <property type="entry name" value="POPDC1-3"/>
    <property type="match status" value="1"/>
</dbReference>
<keyword evidence="6" id="KW-0217">Developmental protein</keyword>
<dbReference type="InterPro" id="IPR055272">
    <property type="entry name" value="POPDC1-3_dom"/>
</dbReference>
<dbReference type="PANTHER" id="PTHR12101">
    <property type="entry name" value="POPEYE DOMAIN CONTAINING PROTEIN"/>
    <property type="match status" value="1"/>
</dbReference>
<keyword evidence="10" id="KW-0965">Cell junction</keyword>
<keyword evidence="8 14" id="KW-0812">Transmembrane</keyword>
<keyword evidence="9" id="KW-0130">Cell adhesion</keyword>
<dbReference type="EMBL" id="JARGDH010000005">
    <property type="protein sequence ID" value="KAL0266445.1"/>
    <property type="molecule type" value="Genomic_DNA"/>
</dbReference>
<evidence type="ECO:0000256" key="12">
    <source>
        <dbReference type="ARBA" id="ARBA00023136"/>
    </source>
</evidence>
<keyword evidence="7" id="KW-1003">Cell membrane</keyword>
<dbReference type="GO" id="GO:0030552">
    <property type="term" value="F:cAMP binding"/>
    <property type="evidence" value="ECO:0007669"/>
    <property type="project" value="TreeGrafter"/>
</dbReference>
<keyword evidence="5" id="KW-0796">Tight junction</keyword>
<evidence type="ECO:0000256" key="6">
    <source>
        <dbReference type="ARBA" id="ARBA00022473"/>
    </source>
</evidence>
<organism evidence="16">
    <name type="scientific">Menopon gallinae</name>
    <name type="common">poultry shaft louse</name>
    <dbReference type="NCBI Taxonomy" id="328185"/>
    <lineage>
        <taxon>Eukaryota</taxon>
        <taxon>Metazoa</taxon>
        <taxon>Ecdysozoa</taxon>
        <taxon>Arthropoda</taxon>
        <taxon>Hexapoda</taxon>
        <taxon>Insecta</taxon>
        <taxon>Pterygota</taxon>
        <taxon>Neoptera</taxon>
        <taxon>Paraneoptera</taxon>
        <taxon>Psocodea</taxon>
        <taxon>Troctomorpha</taxon>
        <taxon>Phthiraptera</taxon>
        <taxon>Amblycera</taxon>
        <taxon>Menoponidae</taxon>
        <taxon>Menopon</taxon>
    </lineage>
</organism>
<comment type="caution">
    <text evidence="16">The sequence shown here is derived from an EMBL/GenBank/DDBJ whole genome shotgun (WGS) entry which is preliminary data.</text>
</comment>
<comment type="similarity">
    <text evidence="4">Belongs to the popeye family.</text>
</comment>
<name>A0AAW2H9M3_9NEOP</name>
<reference evidence="16" key="1">
    <citation type="journal article" date="2024" name="Gigascience">
        <title>Chromosome-level genome of the poultry shaft louse Menopon gallinae provides insight into the host-switching and adaptive evolution of parasitic lice.</title>
        <authorList>
            <person name="Xu Y."/>
            <person name="Ma L."/>
            <person name="Liu S."/>
            <person name="Liang Y."/>
            <person name="Liu Q."/>
            <person name="He Z."/>
            <person name="Tian L."/>
            <person name="Duan Y."/>
            <person name="Cai W."/>
            <person name="Li H."/>
            <person name="Song F."/>
        </authorList>
    </citation>
    <scope>NUCLEOTIDE SEQUENCE</scope>
    <source>
        <strain evidence="16">Cailab_2023a</strain>
    </source>
</reference>
<evidence type="ECO:0000313" key="16">
    <source>
        <dbReference type="EMBL" id="KAL0266445.1"/>
    </source>
</evidence>
<keyword evidence="12 14" id="KW-0472">Membrane</keyword>
<dbReference type="GO" id="GO:0051146">
    <property type="term" value="P:striated muscle cell differentiation"/>
    <property type="evidence" value="ECO:0007669"/>
    <property type="project" value="TreeGrafter"/>
</dbReference>
<evidence type="ECO:0000256" key="10">
    <source>
        <dbReference type="ARBA" id="ARBA00022949"/>
    </source>
</evidence>
<evidence type="ECO:0000256" key="11">
    <source>
        <dbReference type="ARBA" id="ARBA00022989"/>
    </source>
</evidence>
<gene>
    <name evidence="16" type="ORF">PYX00_008978</name>
</gene>
<evidence type="ECO:0000259" key="15">
    <source>
        <dbReference type="Pfam" id="PF04831"/>
    </source>
</evidence>
<dbReference type="GO" id="GO:0007155">
    <property type="term" value="P:cell adhesion"/>
    <property type="evidence" value="ECO:0007669"/>
    <property type="project" value="UniProtKB-KW"/>
</dbReference>
<evidence type="ECO:0000256" key="8">
    <source>
        <dbReference type="ARBA" id="ARBA00022692"/>
    </source>
</evidence>
<evidence type="ECO:0000256" key="2">
    <source>
        <dbReference type="ARBA" id="ARBA00004141"/>
    </source>
</evidence>
<protein>
    <recommendedName>
        <fullName evidence="15">POPDC1-3 domain-containing protein</fullName>
    </recommendedName>
</protein>
<dbReference type="GO" id="GO:0005923">
    <property type="term" value="C:bicellular tight junction"/>
    <property type="evidence" value="ECO:0007669"/>
    <property type="project" value="UniProtKB-SubCell"/>
</dbReference>
<dbReference type="PANTHER" id="PTHR12101:SF17">
    <property type="entry name" value="BLOOD VESSEL EPICARDIAL SUBSTANCE"/>
    <property type="match status" value="1"/>
</dbReference>
<evidence type="ECO:0000256" key="9">
    <source>
        <dbReference type="ARBA" id="ARBA00022889"/>
    </source>
</evidence>
<proteinExistence type="inferred from homology"/>